<keyword evidence="2" id="KW-0732">Signal</keyword>
<sequence>MKTIIIAFAFTLAATMSFAQSRNDLKGPAAKNYKPWKDKNKTEVSIVMKSTDADRVQGPAAKNQKAWDQDSKADFQEVALVSRKNDLKGPAAKNQKVWANKDND</sequence>
<dbReference type="Proteomes" id="UP000184474">
    <property type="component" value="Unassembled WGS sequence"/>
</dbReference>
<protein>
    <submittedName>
        <fullName evidence="3">Uncharacterized protein</fullName>
    </submittedName>
</protein>
<evidence type="ECO:0000256" key="1">
    <source>
        <dbReference type="SAM" id="MobiDB-lite"/>
    </source>
</evidence>
<dbReference type="STRING" id="156994.SAMN04488028_105159"/>
<dbReference type="EMBL" id="FRAA01000005">
    <property type="protein sequence ID" value="SHK48344.1"/>
    <property type="molecule type" value="Genomic_DNA"/>
</dbReference>
<dbReference type="RefSeq" id="WP_073123286.1">
    <property type="nucleotide sequence ID" value="NZ_FRAA01000005.1"/>
</dbReference>
<organism evidence="3 4">
    <name type="scientific">Reichenbachiella agariperforans</name>
    <dbReference type="NCBI Taxonomy" id="156994"/>
    <lineage>
        <taxon>Bacteria</taxon>
        <taxon>Pseudomonadati</taxon>
        <taxon>Bacteroidota</taxon>
        <taxon>Cytophagia</taxon>
        <taxon>Cytophagales</taxon>
        <taxon>Reichenbachiellaceae</taxon>
        <taxon>Reichenbachiella</taxon>
    </lineage>
</organism>
<name>A0A1M6SUE5_REIAG</name>
<reference evidence="4" key="1">
    <citation type="submission" date="2016-11" db="EMBL/GenBank/DDBJ databases">
        <authorList>
            <person name="Varghese N."/>
            <person name="Submissions S."/>
        </authorList>
    </citation>
    <scope>NUCLEOTIDE SEQUENCE [LARGE SCALE GENOMIC DNA]</scope>
    <source>
        <strain evidence="4">DSM 26134</strain>
    </source>
</reference>
<feature type="region of interest" description="Disordered" evidence="1">
    <location>
        <begin position="85"/>
        <end position="104"/>
    </location>
</feature>
<feature type="chain" id="PRO_5013314241" evidence="2">
    <location>
        <begin position="20"/>
        <end position="104"/>
    </location>
</feature>
<evidence type="ECO:0000256" key="2">
    <source>
        <dbReference type="SAM" id="SignalP"/>
    </source>
</evidence>
<evidence type="ECO:0000313" key="4">
    <source>
        <dbReference type="Proteomes" id="UP000184474"/>
    </source>
</evidence>
<feature type="signal peptide" evidence="2">
    <location>
        <begin position="1"/>
        <end position="19"/>
    </location>
</feature>
<evidence type="ECO:0000313" key="3">
    <source>
        <dbReference type="EMBL" id="SHK48344.1"/>
    </source>
</evidence>
<accession>A0A1M6SUE5</accession>
<gene>
    <name evidence="3" type="ORF">SAMN04488028_105159</name>
</gene>
<keyword evidence="4" id="KW-1185">Reference proteome</keyword>
<proteinExistence type="predicted"/>
<dbReference type="AlphaFoldDB" id="A0A1M6SUE5"/>